<evidence type="ECO:0000256" key="5">
    <source>
        <dbReference type="ARBA" id="ARBA00047422"/>
    </source>
</evidence>
<dbReference type="Gene3D" id="3.90.120.10">
    <property type="entry name" value="DNA Methylase, subunit A, domain 2"/>
    <property type="match status" value="1"/>
</dbReference>
<name>A0ABT4VDD1_9HELI</name>
<dbReference type="PROSITE" id="PS00094">
    <property type="entry name" value="C5_MTASE_1"/>
    <property type="match status" value="1"/>
</dbReference>
<dbReference type="Pfam" id="PF00145">
    <property type="entry name" value="DNA_methylase"/>
    <property type="match status" value="1"/>
</dbReference>
<dbReference type="CDD" id="cd00315">
    <property type="entry name" value="Cyt_C5_DNA_methylase"/>
    <property type="match status" value="1"/>
</dbReference>
<dbReference type="InterPro" id="IPR031303">
    <property type="entry name" value="C5_meth_CS"/>
</dbReference>
<dbReference type="InterPro" id="IPR018117">
    <property type="entry name" value="C5_DNA_meth_AS"/>
</dbReference>
<dbReference type="NCBIfam" id="TIGR00675">
    <property type="entry name" value="dcm"/>
    <property type="match status" value="1"/>
</dbReference>
<evidence type="ECO:0000313" key="9">
    <source>
        <dbReference type="EMBL" id="MDA3968698.1"/>
    </source>
</evidence>
<reference evidence="9 10" key="1">
    <citation type="submission" date="2023-01" db="EMBL/GenBank/DDBJ databases">
        <title>Description of Helicobacter ibis sp. nov. isolated from faecal droppings of black-faced ibis (Theristicus melanopis).</title>
        <authorList>
            <person name="Lopez-Cantillo M."/>
            <person name="Vidal-Veuthey B."/>
            <person name="Mella A."/>
            <person name="De La Haba R."/>
            <person name="Collado L."/>
        </authorList>
    </citation>
    <scope>NUCLEOTIDE SEQUENCE [LARGE SCALE GENOMIC DNA]</scope>
    <source>
        <strain evidence="9 10">A82</strain>
    </source>
</reference>
<evidence type="ECO:0000256" key="2">
    <source>
        <dbReference type="ARBA" id="ARBA00022679"/>
    </source>
</evidence>
<accession>A0ABT4VDD1</accession>
<dbReference type="InterPro" id="IPR029063">
    <property type="entry name" value="SAM-dependent_MTases_sf"/>
</dbReference>
<comment type="caution">
    <text evidence="9">The sequence shown here is derived from an EMBL/GenBank/DDBJ whole genome shotgun (WGS) entry which is preliminary data.</text>
</comment>
<feature type="active site" evidence="6">
    <location>
        <position position="71"/>
    </location>
</feature>
<dbReference type="PROSITE" id="PS00095">
    <property type="entry name" value="C5_MTASE_2"/>
    <property type="match status" value="1"/>
</dbReference>
<dbReference type="InterPro" id="IPR050750">
    <property type="entry name" value="C5-MTase"/>
</dbReference>
<dbReference type="Gene3D" id="3.40.50.150">
    <property type="entry name" value="Vaccinia Virus protein VP39"/>
    <property type="match status" value="1"/>
</dbReference>
<evidence type="ECO:0000256" key="8">
    <source>
        <dbReference type="RuleBase" id="RU000417"/>
    </source>
</evidence>
<evidence type="ECO:0000256" key="4">
    <source>
        <dbReference type="ARBA" id="ARBA00022747"/>
    </source>
</evidence>
<evidence type="ECO:0000313" key="10">
    <source>
        <dbReference type="Proteomes" id="UP001210261"/>
    </source>
</evidence>
<dbReference type="PANTHER" id="PTHR46098:SF1">
    <property type="entry name" value="TRNA (CYTOSINE(38)-C(5))-METHYLTRANSFERASE"/>
    <property type="match status" value="1"/>
</dbReference>
<dbReference type="GO" id="GO:0032259">
    <property type="term" value="P:methylation"/>
    <property type="evidence" value="ECO:0007669"/>
    <property type="project" value="UniProtKB-KW"/>
</dbReference>
<dbReference type="RefSeq" id="WP_271020973.1">
    <property type="nucleotide sequence ID" value="NZ_JAQHXR010000001.1"/>
</dbReference>
<evidence type="ECO:0000256" key="6">
    <source>
        <dbReference type="PROSITE-ProRule" id="PRU01016"/>
    </source>
</evidence>
<keyword evidence="10" id="KW-1185">Reference proteome</keyword>
<dbReference type="PRINTS" id="PR00105">
    <property type="entry name" value="C5METTRFRASE"/>
</dbReference>
<comment type="catalytic activity">
    <reaction evidence="5 8">
        <text>a 2'-deoxycytidine in DNA + S-adenosyl-L-methionine = a 5-methyl-2'-deoxycytidine in DNA + S-adenosyl-L-homocysteine + H(+)</text>
        <dbReference type="Rhea" id="RHEA:13681"/>
        <dbReference type="Rhea" id="RHEA-COMP:11369"/>
        <dbReference type="Rhea" id="RHEA-COMP:11370"/>
        <dbReference type="ChEBI" id="CHEBI:15378"/>
        <dbReference type="ChEBI" id="CHEBI:57856"/>
        <dbReference type="ChEBI" id="CHEBI:59789"/>
        <dbReference type="ChEBI" id="CHEBI:85452"/>
        <dbReference type="ChEBI" id="CHEBI:85454"/>
        <dbReference type="EC" id="2.1.1.37"/>
    </reaction>
</comment>
<keyword evidence="2 6" id="KW-0808">Transferase</keyword>
<organism evidence="9 10">
    <name type="scientific">Helicobacter ibis</name>
    <dbReference type="NCBI Taxonomy" id="2962633"/>
    <lineage>
        <taxon>Bacteria</taxon>
        <taxon>Pseudomonadati</taxon>
        <taxon>Campylobacterota</taxon>
        <taxon>Epsilonproteobacteria</taxon>
        <taxon>Campylobacterales</taxon>
        <taxon>Helicobacteraceae</taxon>
        <taxon>Helicobacter</taxon>
    </lineage>
</organism>
<dbReference type="PANTHER" id="PTHR46098">
    <property type="entry name" value="TRNA (CYTOSINE(38)-C(5))-METHYLTRANSFERASE"/>
    <property type="match status" value="1"/>
</dbReference>
<dbReference type="GO" id="GO:0008168">
    <property type="term" value="F:methyltransferase activity"/>
    <property type="evidence" value="ECO:0007669"/>
    <property type="project" value="UniProtKB-KW"/>
</dbReference>
<keyword evidence="3 6" id="KW-0949">S-adenosyl-L-methionine</keyword>
<proteinExistence type="inferred from homology"/>
<evidence type="ECO:0000256" key="1">
    <source>
        <dbReference type="ARBA" id="ARBA00022603"/>
    </source>
</evidence>
<evidence type="ECO:0000256" key="7">
    <source>
        <dbReference type="RuleBase" id="RU000416"/>
    </source>
</evidence>
<sequence length="308" mass="35079">MLLGSLFAGIGGIELGFKNAGVNTTWAVEIDSKACETYRANFKNLIVNDDINNVALEKLNKVDIISAGFPCQAFSVAGYRKGFNDERGNVFFGILRYLEHFKPKVVFLENVKNLKTHDKGNTLKIILQELEKLGYFVKHEVLNTAKYGNIPQNRERIYLVGFLDSKAYKKFKFPKEIPLTKNIQDLLDKKVSDEFYYTHTKYYDILKENMKNKNTLYQWRRHYVRENKSNLCPTLTANMGTGGHNVPLVIDNKDIRKLTPRECARFQGFSDSFILPSTLSNASLYKQIGNSVSVGVIEAIANKIVEVL</sequence>
<dbReference type="SUPFAM" id="SSF53335">
    <property type="entry name" value="S-adenosyl-L-methionine-dependent methyltransferases"/>
    <property type="match status" value="1"/>
</dbReference>
<dbReference type="EC" id="2.1.1.37" evidence="8"/>
<keyword evidence="4" id="KW-0680">Restriction system</keyword>
<keyword evidence="1 6" id="KW-0489">Methyltransferase</keyword>
<dbReference type="PROSITE" id="PS51679">
    <property type="entry name" value="SAM_MT_C5"/>
    <property type="match status" value="1"/>
</dbReference>
<dbReference type="InterPro" id="IPR001525">
    <property type="entry name" value="C5_MeTfrase"/>
</dbReference>
<gene>
    <name evidence="9" type="ORF">PF021_03300</name>
</gene>
<comment type="similarity">
    <text evidence="6 7">Belongs to the class I-like SAM-binding methyltransferase superfamily. C5-methyltransferase family.</text>
</comment>
<dbReference type="Proteomes" id="UP001210261">
    <property type="component" value="Unassembled WGS sequence"/>
</dbReference>
<dbReference type="EMBL" id="JAQHXR010000001">
    <property type="protein sequence ID" value="MDA3968698.1"/>
    <property type="molecule type" value="Genomic_DNA"/>
</dbReference>
<protein>
    <recommendedName>
        <fullName evidence="8">Cytosine-specific methyltransferase</fullName>
        <ecNumber evidence="8">2.1.1.37</ecNumber>
    </recommendedName>
</protein>
<evidence type="ECO:0000256" key="3">
    <source>
        <dbReference type="ARBA" id="ARBA00022691"/>
    </source>
</evidence>